<evidence type="ECO:0000313" key="1">
    <source>
        <dbReference type="Proteomes" id="UP000095284"/>
    </source>
</evidence>
<sequence length="77" mass="8986">MTHTVLPLLTEAKKDGSNMLELEIERAYYYMEKKVGVLARFSDFLNILGKCSKCDAQILMKLGTNLEQFFLRYMRES</sequence>
<protein>
    <submittedName>
        <fullName evidence="2">DHC_N1 domain-containing protein</fullName>
    </submittedName>
</protein>
<dbReference type="AlphaFoldDB" id="A0A1I7SP32"/>
<dbReference type="Proteomes" id="UP000095284">
    <property type="component" value="Unplaced"/>
</dbReference>
<accession>A0A1I7SP32</accession>
<name>A0A1I7SP32_BURXY</name>
<reference evidence="2" key="1">
    <citation type="submission" date="2016-11" db="UniProtKB">
        <authorList>
            <consortium name="WormBaseParasite"/>
        </authorList>
    </citation>
    <scope>IDENTIFICATION</scope>
</reference>
<dbReference type="WBParaSite" id="BXY_1482200.1">
    <property type="protein sequence ID" value="BXY_1482200.1"/>
    <property type="gene ID" value="BXY_1482200"/>
</dbReference>
<evidence type="ECO:0000313" key="2">
    <source>
        <dbReference type="WBParaSite" id="BXY_1482200.1"/>
    </source>
</evidence>
<organism evidence="1 2">
    <name type="scientific">Bursaphelenchus xylophilus</name>
    <name type="common">Pinewood nematode worm</name>
    <name type="synonym">Aphelenchoides xylophilus</name>
    <dbReference type="NCBI Taxonomy" id="6326"/>
    <lineage>
        <taxon>Eukaryota</taxon>
        <taxon>Metazoa</taxon>
        <taxon>Ecdysozoa</taxon>
        <taxon>Nematoda</taxon>
        <taxon>Chromadorea</taxon>
        <taxon>Rhabditida</taxon>
        <taxon>Tylenchina</taxon>
        <taxon>Tylenchomorpha</taxon>
        <taxon>Aphelenchoidea</taxon>
        <taxon>Aphelenchoididae</taxon>
        <taxon>Bursaphelenchus</taxon>
    </lineage>
</organism>
<proteinExistence type="predicted"/>